<feature type="compositionally biased region" description="Basic and acidic residues" evidence="7">
    <location>
        <begin position="393"/>
        <end position="403"/>
    </location>
</feature>
<dbReference type="Proteomes" id="UP001211907">
    <property type="component" value="Unassembled WGS sequence"/>
</dbReference>
<accession>A0AAD5T2E4</accession>
<keyword evidence="10" id="KW-1185">Reference proteome</keyword>
<keyword evidence="3" id="KW-0677">Repeat</keyword>
<evidence type="ECO:0000256" key="3">
    <source>
        <dbReference type="ARBA" id="ARBA00022737"/>
    </source>
</evidence>
<dbReference type="EMBL" id="JADGJH010001383">
    <property type="protein sequence ID" value="KAJ3114253.1"/>
    <property type="molecule type" value="Genomic_DNA"/>
</dbReference>
<comment type="subcellular location">
    <subcellularLocation>
        <location evidence="1">Nucleus</location>
    </subcellularLocation>
</comment>
<dbReference type="InterPro" id="IPR051730">
    <property type="entry name" value="NASP-like"/>
</dbReference>
<proteinExistence type="inferred from homology"/>
<evidence type="ECO:0000256" key="2">
    <source>
        <dbReference type="ARBA" id="ARBA00008402"/>
    </source>
</evidence>
<evidence type="ECO:0000256" key="4">
    <source>
        <dbReference type="ARBA" id="ARBA00022803"/>
    </source>
</evidence>
<name>A0AAD5T2E4_9FUNG</name>
<feature type="compositionally biased region" description="Acidic residues" evidence="7">
    <location>
        <begin position="152"/>
        <end position="171"/>
    </location>
</feature>
<dbReference type="InterPro" id="IPR019544">
    <property type="entry name" value="Tetratricopeptide_SHNi-TPR_dom"/>
</dbReference>
<dbReference type="AlphaFoldDB" id="A0AAD5T2E4"/>
<sequence>MPKTDAASLPSIDVEVLIAKGKKLQATNDLEGAVEAFADASAALAEAHGPDAAECADALFLYGSALYANAVSKLSPLGGAAAETAASAAQDDAVAAAEEAKQSGRFVFGGDDDGGNISSAADAAVSSSSTESQELNNNAVMVSANGHHGGHEDEEDEEGDEEDEEGDEDPVQEDMQLAWETLDLARVCYEKIGTDGELKMADVLLALGDVSLEQGQWNPAVEDFFKAVAIKTARLAPDDRELAEANYKLALAYEFAKNFDKAVECSHKVISVLEMKLKSLKDISTINDSYNTEKNERVRNEILDIEGLLPDIHSKIDDLHFQIGEAKKVALQADESIEEQTNTSSSSSSVQLAVNDISGLVKSKKNNTSKTVSPSKSTNLVTATTVTATGNKRKPEEAQHYDEGSNSFKDVAKKSKDV</sequence>
<evidence type="ECO:0000256" key="5">
    <source>
        <dbReference type="ARBA" id="ARBA00023242"/>
    </source>
</evidence>
<dbReference type="SMART" id="SM00028">
    <property type="entry name" value="TPR"/>
    <property type="match status" value="3"/>
</dbReference>
<feature type="repeat" description="TPR" evidence="6">
    <location>
        <begin position="201"/>
        <end position="234"/>
    </location>
</feature>
<evidence type="ECO:0000256" key="6">
    <source>
        <dbReference type="PROSITE-ProRule" id="PRU00339"/>
    </source>
</evidence>
<dbReference type="SUPFAM" id="SSF48452">
    <property type="entry name" value="TPR-like"/>
    <property type="match status" value="1"/>
</dbReference>
<evidence type="ECO:0000259" key="8">
    <source>
        <dbReference type="Pfam" id="PF10516"/>
    </source>
</evidence>
<feature type="region of interest" description="Disordered" evidence="7">
    <location>
        <begin position="364"/>
        <end position="418"/>
    </location>
</feature>
<evidence type="ECO:0000256" key="1">
    <source>
        <dbReference type="ARBA" id="ARBA00004123"/>
    </source>
</evidence>
<dbReference type="InterPro" id="IPR011990">
    <property type="entry name" value="TPR-like_helical_dom_sf"/>
</dbReference>
<dbReference type="Pfam" id="PF10516">
    <property type="entry name" value="SHNi-TPR"/>
    <property type="match status" value="1"/>
</dbReference>
<organism evidence="9 10">
    <name type="scientific">Physocladia obscura</name>
    <dbReference type="NCBI Taxonomy" id="109957"/>
    <lineage>
        <taxon>Eukaryota</taxon>
        <taxon>Fungi</taxon>
        <taxon>Fungi incertae sedis</taxon>
        <taxon>Chytridiomycota</taxon>
        <taxon>Chytridiomycota incertae sedis</taxon>
        <taxon>Chytridiomycetes</taxon>
        <taxon>Chytridiales</taxon>
        <taxon>Chytriomycetaceae</taxon>
        <taxon>Physocladia</taxon>
    </lineage>
</organism>
<comment type="similarity">
    <text evidence="2">Belongs to the NASP family.</text>
</comment>
<keyword evidence="4 6" id="KW-0802">TPR repeat</keyword>
<feature type="domain" description="Tetratricopeptide SHNi-TPR" evidence="8">
    <location>
        <begin position="201"/>
        <end position="233"/>
    </location>
</feature>
<feature type="compositionally biased region" description="Low complexity" evidence="7">
    <location>
        <begin position="368"/>
        <end position="389"/>
    </location>
</feature>
<keyword evidence="5" id="KW-0539">Nucleus</keyword>
<dbReference type="InterPro" id="IPR019734">
    <property type="entry name" value="TPR_rpt"/>
</dbReference>
<dbReference type="PANTHER" id="PTHR15081:SF1">
    <property type="entry name" value="NUCLEAR AUTOANTIGENIC SPERM PROTEIN"/>
    <property type="match status" value="1"/>
</dbReference>
<dbReference type="PANTHER" id="PTHR15081">
    <property type="entry name" value="NUCLEAR AUTOANTIGENIC SPERM PROTEIN NASP -RELATED"/>
    <property type="match status" value="1"/>
</dbReference>
<dbReference type="GO" id="GO:0005654">
    <property type="term" value="C:nucleoplasm"/>
    <property type="evidence" value="ECO:0007669"/>
    <property type="project" value="TreeGrafter"/>
</dbReference>
<evidence type="ECO:0000256" key="7">
    <source>
        <dbReference type="SAM" id="MobiDB-lite"/>
    </source>
</evidence>
<dbReference type="PROSITE" id="PS50005">
    <property type="entry name" value="TPR"/>
    <property type="match status" value="1"/>
</dbReference>
<dbReference type="Gene3D" id="1.25.40.10">
    <property type="entry name" value="Tetratricopeptide repeat domain"/>
    <property type="match status" value="1"/>
</dbReference>
<protein>
    <recommendedName>
        <fullName evidence="8">Tetratricopeptide SHNi-TPR domain-containing protein</fullName>
    </recommendedName>
</protein>
<dbReference type="GO" id="GO:0006335">
    <property type="term" value="P:DNA replication-dependent chromatin assembly"/>
    <property type="evidence" value="ECO:0007669"/>
    <property type="project" value="TreeGrafter"/>
</dbReference>
<dbReference type="GO" id="GO:0034080">
    <property type="term" value="P:CENP-A containing chromatin assembly"/>
    <property type="evidence" value="ECO:0007669"/>
    <property type="project" value="TreeGrafter"/>
</dbReference>
<evidence type="ECO:0000313" key="9">
    <source>
        <dbReference type="EMBL" id="KAJ3114253.1"/>
    </source>
</evidence>
<dbReference type="GO" id="GO:0042393">
    <property type="term" value="F:histone binding"/>
    <property type="evidence" value="ECO:0007669"/>
    <property type="project" value="TreeGrafter"/>
</dbReference>
<feature type="region of interest" description="Disordered" evidence="7">
    <location>
        <begin position="143"/>
        <end position="171"/>
    </location>
</feature>
<gene>
    <name evidence="9" type="ORF">HK100_001725</name>
</gene>
<evidence type="ECO:0000313" key="10">
    <source>
        <dbReference type="Proteomes" id="UP001211907"/>
    </source>
</evidence>
<reference evidence="9" key="1">
    <citation type="submission" date="2020-05" db="EMBL/GenBank/DDBJ databases">
        <title>Phylogenomic resolution of chytrid fungi.</title>
        <authorList>
            <person name="Stajich J.E."/>
            <person name="Amses K."/>
            <person name="Simmons R."/>
            <person name="Seto K."/>
            <person name="Myers J."/>
            <person name="Bonds A."/>
            <person name="Quandt C.A."/>
            <person name="Barry K."/>
            <person name="Liu P."/>
            <person name="Grigoriev I."/>
            <person name="Longcore J.E."/>
            <person name="James T.Y."/>
        </authorList>
    </citation>
    <scope>NUCLEOTIDE SEQUENCE</scope>
    <source>
        <strain evidence="9">JEL0513</strain>
    </source>
</reference>
<comment type="caution">
    <text evidence="9">The sequence shown here is derived from an EMBL/GenBank/DDBJ whole genome shotgun (WGS) entry which is preliminary data.</text>
</comment>